<dbReference type="Gene3D" id="3.30.530.20">
    <property type="match status" value="1"/>
</dbReference>
<dbReference type="PANTHER" id="PTHR19308:SF9">
    <property type="entry name" value="OS07G0185200 PROTEIN"/>
    <property type="match status" value="1"/>
</dbReference>
<feature type="compositionally biased region" description="Polar residues" evidence="1">
    <location>
        <begin position="100"/>
        <end position="110"/>
    </location>
</feature>
<dbReference type="EMBL" id="JAGKQM010000008">
    <property type="protein sequence ID" value="KAH0914788.1"/>
    <property type="molecule type" value="Genomic_DNA"/>
</dbReference>
<feature type="region of interest" description="Disordered" evidence="1">
    <location>
        <begin position="99"/>
        <end position="127"/>
    </location>
</feature>
<dbReference type="InterPro" id="IPR002913">
    <property type="entry name" value="START_lipid-bd_dom"/>
</dbReference>
<keyword evidence="2" id="KW-0812">Transmembrane</keyword>
<evidence type="ECO:0000313" key="4">
    <source>
        <dbReference type="EMBL" id="KAH0914788.1"/>
    </source>
</evidence>
<gene>
    <name evidence="4" type="ORF">HID58_029234</name>
</gene>
<dbReference type="CDD" id="cd08870">
    <property type="entry name" value="START_STARD2_7-like"/>
    <property type="match status" value="1"/>
</dbReference>
<evidence type="ECO:0000313" key="5">
    <source>
        <dbReference type="Proteomes" id="UP000824890"/>
    </source>
</evidence>
<keyword evidence="2" id="KW-0472">Membrane</keyword>
<dbReference type="InterPro" id="IPR023393">
    <property type="entry name" value="START-like_dom_sf"/>
</dbReference>
<dbReference type="PANTHER" id="PTHR19308">
    <property type="entry name" value="PHOSPHATIDYLCHOLINE TRANSFER PROTEIN"/>
    <property type="match status" value="1"/>
</dbReference>
<name>A0ABQ8CCL4_BRANA</name>
<dbReference type="Pfam" id="PF01852">
    <property type="entry name" value="START"/>
    <property type="match status" value="1"/>
</dbReference>
<protein>
    <recommendedName>
        <fullName evidence="3">START domain-containing protein</fullName>
    </recommendedName>
</protein>
<keyword evidence="5" id="KW-1185">Reference proteome</keyword>
<dbReference type="PROSITE" id="PS50848">
    <property type="entry name" value="START"/>
    <property type="match status" value="1"/>
</dbReference>
<feature type="transmembrane region" description="Helical" evidence="2">
    <location>
        <begin position="21"/>
        <end position="45"/>
    </location>
</feature>
<evidence type="ECO:0000259" key="3">
    <source>
        <dbReference type="PROSITE" id="PS50848"/>
    </source>
</evidence>
<sequence length="659" mass="75432">MDETYSYLMQILKKPSFTETFVDILLCAVPIWLAVMIGLLIGWSWRPRWTGLIYLGFRSKLRFLWTAPPGFGARRLWLAFTALSAFSVCRTVWSRRDTSANKSANGSAPTQLAPLEESPQSDETGLDTNGINYICRASDNTTVREEIVTENDLEHLLQLLEVGNASREWQSMMDKTTPNMSYQAWRHEPQTGPVIYRSRSVFEDATPDIVRDFFWDDEFRPKWDFMLAKFRTLEEDTQTGTMIVQWRKKFPFFCSDREYIIGRRIWESGNKYYCVTKGVPYPALPKRDKPRRVELYFSSWVIRAVESRKGDGQPTACEVSLVHYEDMGIPKDVAKLGVRHGMWGAVKKLHSGLRAYQTGRKSDSSLSRIAQMARITTVLDMDSTESSTSDEDRSRAMGYARRQRDNLRVDWKWVVVGGVALACGLHTGVIGKALLAGAGQRLARRSTKVASGVVEDAESITKLSPIDLNQIQHQIVNPWPESHPLHHHLRIILWSQRGPPEATYDCKYGPKVTLSAMVAAALFICLDTWEIVHFSKPLRSSNIFRINGERSGKLGIFLSKRTVYINYICRASDNTTVREEIVTENDLEHLLQLLEVGNATREWQSMMDKTTPNMSYQAWRHEPQVILILTLDLSPSLHHHLRMYLNICDLRLSTKTHTM</sequence>
<feature type="domain" description="START" evidence="3">
    <location>
        <begin position="169"/>
        <end position="358"/>
    </location>
</feature>
<dbReference type="SUPFAM" id="SSF55961">
    <property type="entry name" value="Bet v1-like"/>
    <property type="match status" value="1"/>
</dbReference>
<accession>A0ABQ8CCL4</accession>
<keyword evidence="2" id="KW-1133">Transmembrane helix</keyword>
<proteinExistence type="predicted"/>
<dbReference type="Proteomes" id="UP000824890">
    <property type="component" value="Unassembled WGS sequence"/>
</dbReference>
<evidence type="ECO:0000256" key="1">
    <source>
        <dbReference type="SAM" id="MobiDB-lite"/>
    </source>
</evidence>
<evidence type="ECO:0000256" key="2">
    <source>
        <dbReference type="SAM" id="Phobius"/>
    </source>
</evidence>
<organism evidence="4 5">
    <name type="scientific">Brassica napus</name>
    <name type="common">Rape</name>
    <dbReference type="NCBI Taxonomy" id="3708"/>
    <lineage>
        <taxon>Eukaryota</taxon>
        <taxon>Viridiplantae</taxon>
        <taxon>Streptophyta</taxon>
        <taxon>Embryophyta</taxon>
        <taxon>Tracheophyta</taxon>
        <taxon>Spermatophyta</taxon>
        <taxon>Magnoliopsida</taxon>
        <taxon>eudicotyledons</taxon>
        <taxon>Gunneridae</taxon>
        <taxon>Pentapetalae</taxon>
        <taxon>rosids</taxon>
        <taxon>malvids</taxon>
        <taxon>Brassicales</taxon>
        <taxon>Brassicaceae</taxon>
        <taxon>Brassiceae</taxon>
        <taxon>Brassica</taxon>
    </lineage>
</organism>
<comment type="caution">
    <text evidence="4">The sequence shown here is derived from an EMBL/GenBank/DDBJ whole genome shotgun (WGS) entry which is preliminary data.</text>
</comment>
<dbReference type="InterPro" id="IPR051213">
    <property type="entry name" value="START_lipid_transfer"/>
</dbReference>
<reference evidence="4 5" key="1">
    <citation type="submission" date="2021-05" db="EMBL/GenBank/DDBJ databases">
        <title>Genome Assembly of Synthetic Allotetraploid Brassica napus Reveals Homoeologous Exchanges between Subgenomes.</title>
        <authorList>
            <person name="Davis J.T."/>
        </authorList>
    </citation>
    <scope>NUCLEOTIDE SEQUENCE [LARGE SCALE GENOMIC DNA]</scope>
    <source>
        <strain evidence="5">cv. Da-Ae</strain>
        <tissue evidence="4">Seedling</tissue>
    </source>
</reference>